<dbReference type="PANTHER" id="PTHR32305:SF15">
    <property type="entry name" value="PROTEIN RHSA-RELATED"/>
    <property type="match status" value="1"/>
</dbReference>
<protein>
    <submittedName>
        <fullName evidence="8">RHS repeat-associated core domain-containing protein</fullName>
    </submittedName>
</protein>
<keyword evidence="2" id="KW-0964">Secreted</keyword>
<evidence type="ECO:0000256" key="3">
    <source>
        <dbReference type="ARBA" id="ARBA00022737"/>
    </source>
</evidence>
<feature type="signal peptide" evidence="6">
    <location>
        <begin position="1"/>
        <end position="27"/>
    </location>
</feature>
<dbReference type="STRING" id="311334.SAMN05421846_104227"/>
<dbReference type="Proteomes" id="UP000198869">
    <property type="component" value="Unassembled WGS sequence"/>
</dbReference>
<feature type="domain" description="Teneurin-like YD-shell" evidence="7">
    <location>
        <begin position="1299"/>
        <end position="1410"/>
    </location>
</feature>
<dbReference type="InterPro" id="IPR028994">
    <property type="entry name" value="Integrin_alpha_N"/>
</dbReference>
<dbReference type="InterPro" id="IPR022385">
    <property type="entry name" value="Rhs_assc_core"/>
</dbReference>
<sequence>MKMKIFSSFIMSLCAVMGFSQTILYQAETTTRTVQDPQTVVLAQGFQASGSVSNPFVAKIGPGTENPGGGPADSNAGANNPSGTTAPSGKSFHDTKGNIEVNGAGQLQFTLPIALPPGVKNVAPQIDLVYTSGSNNGIAGYGWNISGITSISRIGKTIEKDGEVKGIQLDYSDYYSFNGQRLILKSGEYGKDGAEYVTEKYSNVKIKSFGSIAGKNWKGPEYWEVTFEDGSKAWYGQTPSGDQVARTPLEYSMVKWKDVQGNYINYHFASTLIRNSNDAGILRISDIFWGGNEVLGKECFNHLEFKYNNRNLRESSYLQGIEFTQDKLLNEIVLTSNTDQFKKYVIEYGDNGTSYQFVKTLTEYNATNEPANPIVFENEQDIGYNNLFRQDSRFDDIRGENVISGDFNGDGKLDFLNGNTLMLGRLDGNGNFVNVNYTGKALCIGTYSDNNTPFADQVLITGTINRNTKKSTIYFYKYLNESLINIATKEIDLSAYPDLFESADLDSSHCYYEGSSNKMSAKEVDFNGDGLSELILMFKNEHLWTCQDYGFSYTWQETTGTEMNMYADFKNNIFSQIGGMYVDFERAVNIDLDGDGKTELLDRIFGGLRFLSFDLQNFTFQQKYPDIQVANSEHDGSIPPIIGDYNGDGKTDIMVPVGVDSSDWNMYISTGKSFTNYYYSGLYLYKPSQQGAPRKNRQTSRSYWAPDLNKDGKSDFLIFESQVWYRDCVFCVNNPDSSYGFNYFRNDGVDSMGKPIFTHAYSIDPKEETYLGAVNDEDINYSMYGEHYMPMFGSFRLSQLNTEFVILHKTKLITWNLGSKVDLISRIKAIQQSGIKTQVEYSNLQSGNIYQSFYASSPVYYPYANVVRNFNYYVVSKLIQGERKQEFRYRDLIGHLQGKGIIGFRQTARSTFFADGLENTKIWSGSEMTPTNEGLPYKDWSIRTTDENKIFPTDISLNNGQLLTFKQYEYKIDKLLDGNIVTTVSNADKPKIVLAINPYITTSKDFLTNTKTVHTVEQYDNLYLPKKSVTKINDGYAVSMSELEYYPPILNLGSSYSIGKPKSKILTVQAYGDTKVSKEEYVYENNLLKNLKTWNRDNTEYLLETYDYDGFGNITNKTVTNSIDSQIQTAGSIYDSKGRFVVEKTDNLGLKTNFEYNNWGLIKKQIDPLNNTLINTYDNWGKLLTSKTNVGGTTTYKYERDENENTIVSQYDPNGDISKKFTNKLGQEYKVSTKAFGQGQYLTKATLYDVLGRKTSESEPTFSPDGLGGLWNLIAYDDSIFPTKVTATSYKGLIIETTISGLVTTTKELNGYQRTTSKTTDAIGNVVSTTDKGGTIQFSYNAAGEQIKAQYAENIVTTKYDSWGRKSEFNDPSNGIYKYEYDGFGQTKKIISPKGTKEYTYNNLGQLISQKEISTVDGGEASNKLISFTYDDKGRITSKTGTSKGKSYNSNVYYDPQGRLLSSSETSNGKYFIQKGITYDDKGRVTSYEKQLYSSGVLTKVQVENVYSEWNGDLYKIKDKNSGKTLWELKETNAQGQVVKAKLGATDVNNSYDSAGFLTNVNHSSTIKPGILQISYSFDAIKNELKSRTTGGDLNIIESFDYDDNNRLVNWTNPVTGIKPSSNRNVYDLKGRIMENDQVGTMKYENPAKIYQPTGMTLNATGEQNYNNDLIQSISYNENNDPVFIDGMKGDVAFQYGLTSMRQKVTYGGNFTSDGEGKFTKFYSEDGSFEIVKDNTTGKEKHILYIGGNPYESNIVYLKNFTESSGSYKFLHKDYIGSILAISDEAGNKLEQRHFDTWGNFTHLQIGNGAIITDKDVILNMSKDLVLDRGYTSHEHFLEIGIIHMNGRLYDPLLRRFLNADENIQDPTNTQNYNKYGYVFNNPLMFNDPNGEYVIEAMMLTAVIVAVAVSVGNDYYMNRPVNVGSLFQSVTLSAMTSFLTFGVGEIFRAGGQVAASLGKTGTLFARAGAHAITQGTLSYMQGGNFWSGALSGAFASASNDLLDLATSNLGENNILRSDGFALFNGAVTGGVGSVLGGGNFWMGAGQGLMVTAFNFLAHQIEKWNTISDVLKNEDYVPYKKNCFEAACMQASEGGAVASSPQEAHQMLVDNQLQKKMGGVALKTDVDGGINTLKTNLKNGKPIVIGVTYAAIHDDNNYNQLTDHFITVVGMGYDNKVGANYFSFYDNVGNGRNTVVNRLYYYKNASNRYFKGQGYNNNTYFMTEVRPNTGTWKMNLKRWLNY</sequence>
<dbReference type="InterPro" id="IPR050708">
    <property type="entry name" value="T6SS_VgrG/RHS"/>
</dbReference>
<name>A0A1G8I624_9FLAO</name>
<evidence type="ECO:0000256" key="4">
    <source>
        <dbReference type="ARBA" id="ARBA00023026"/>
    </source>
</evidence>
<accession>A0A1G8I624</accession>
<feature type="chain" id="PRO_5011500974" evidence="6">
    <location>
        <begin position="28"/>
        <end position="2241"/>
    </location>
</feature>
<dbReference type="PANTHER" id="PTHR32305">
    <property type="match status" value="1"/>
</dbReference>
<dbReference type="EMBL" id="FNDW01000004">
    <property type="protein sequence ID" value="SDI14406.1"/>
    <property type="molecule type" value="Genomic_DNA"/>
</dbReference>
<evidence type="ECO:0000256" key="6">
    <source>
        <dbReference type="SAM" id="SignalP"/>
    </source>
</evidence>
<feature type="region of interest" description="Disordered" evidence="5">
    <location>
        <begin position="57"/>
        <end position="97"/>
    </location>
</feature>
<keyword evidence="6" id="KW-0732">Signal</keyword>
<dbReference type="NCBIfam" id="TIGR03696">
    <property type="entry name" value="Rhs_assc_core"/>
    <property type="match status" value="1"/>
</dbReference>
<dbReference type="Pfam" id="PF03534">
    <property type="entry name" value="SpvB"/>
    <property type="match status" value="1"/>
</dbReference>
<dbReference type="InterPro" id="IPR056823">
    <property type="entry name" value="TEN-like_YD-shell"/>
</dbReference>
<evidence type="ECO:0000259" key="7">
    <source>
        <dbReference type="Pfam" id="PF25023"/>
    </source>
</evidence>
<feature type="compositionally biased region" description="Polar residues" evidence="5">
    <location>
        <begin position="76"/>
        <end position="88"/>
    </location>
</feature>
<keyword evidence="9" id="KW-1185">Reference proteome</keyword>
<gene>
    <name evidence="8" type="ORF">SAMN05421846_104227</name>
</gene>
<comment type="subcellular location">
    <subcellularLocation>
        <location evidence="1">Secreted</location>
    </subcellularLocation>
</comment>
<keyword evidence="3" id="KW-0677">Repeat</keyword>
<evidence type="ECO:0000313" key="9">
    <source>
        <dbReference type="Proteomes" id="UP000198869"/>
    </source>
</evidence>
<dbReference type="GO" id="GO:0005576">
    <property type="term" value="C:extracellular region"/>
    <property type="evidence" value="ECO:0007669"/>
    <property type="project" value="UniProtKB-SubCell"/>
</dbReference>
<evidence type="ECO:0000256" key="5">
    <source>
        <dbReference type="SAM" id="MobiDB-lite"/>
    </source>
</evidence>
<evidence type="ECO:0000313" key="8">
    <source>
        <dbReference type="EMBL" id="SDI14406.1"/>
    </source>
</evidence>
<dbReference type="GO" id="GO:0005737">
    <property type="term" value="C:cytoplasm"/>
    <property type="evidence" value="ECO:0007669"/>
    <property type="project" value="InterPro"/>
</dbReference>
<dbReference type="Pfam" id="PF25023">
    <property type="entry name" value="TEN_YD-shell"/>
    <property type="match status" value="1"/>
</dbReference>
<dbReference type="InterPro" id="IPR003284">
    <property type="entry name" value="Sal_SpvB"/>
</dbReference>
<evidence type="ECO:0000256" key="1">
    <source>
        <dbReference type="ARBA" id="ARBA00004613"/>
    </source>
</evidence>
<dbReference type="SUPFAM" id="SSF69318">
    <property type="entry name" value="Integrin alpha N-terminal domain"/>
    <property type="match status" value="1"/>
</dbReference>
<proteinExistence type="predicted"/>
<dbReference type="OrthoDB" id="6225685at2"/>
<dbReference type="Gene3D" id="2.180.10.10">
    <property type="entry name" value="RHS repeat-associated core"/>
    <property type="match status" value="1"/>
</dbReference>
<organism evidence="8 9">
    <name type="scientific">Chryseobacterium taeanense</name>
    <dbReference type="NCBI Taxonomy" id="311334"/>
    <lineage>
        <taxon>Bacteria</taxon>
        <taxon>Pseudomonadati</taxon>
        <taxon>Bacteroidota</taxon>
        <taxon>Flavobacteriia</taxon>
        <taxon>Flavobacteriales</taxon>
        <taxon>Weeksellaceae</taxon>
        <taxon>Chryseobacterium group</taxon>
        <taxon>Chryseobacterium</taxon>
    </lineage>
</organism>
<reference evidence="9" key="1">
    <citation type="submission" date="2016-10" db="EMBL/GenBank/DDBJ databases">
        <authorList>
            <person name="Varghese N."/>
            <person name="Submissions S."/>
        </authorList>
    </citation>
    <scope>NUCLEOTIDE SEQUENCE [LARGE SCALE GENOMIC DNA]</scope>
    <source>
        <strain evidence="9">DSM 17071</strain>
    </source>
</reference>
<evidence type="ECO:0000256" key="2">
    <source>
        <dbReference type="ARBA" id="ARBA00022525"/>
    </source>
</evidence>
<keyword evidence="4" id="KW-0843">Virulence</keyword>